<name>A0A2H0W3Z6_9BACT</name>
<sequence length="351" mass="39276">MNKNILLPLGAIVLIAFALLIWQKYFVASASQDLDGNFITDQELFFNNGSISPSANNLGEPPQEKILITNGIKHSVPLDEIISGGVEKDGIPPIDNPEFVSVAEADEYLDPNGLGIGIVRDGLERYYPFQILVWHEIVNDIINGQRVLITYCPLCGTGIVFDPVVNGTRVEFGVSGKLYNSDLVMYDRLTDSYWSQIEGKAIVGEMTRAKLELLPADNVTWADWKRDHPQSQVLSRDTGYIRDYDRNPYGNYNASGAIYFPVDNQNDQLHPKDWVYGVEVNGAFKAYRYAALNASGSFEDNLGGQELTVNYDSDRDVITVYDAETGEEITGVRSFWFAWYAFHPGTDLYNP</sequence>
<comment type="caution">
    <text evidence="1">The sequence shown here is derived from an EMBL/GenBank/DDBJ whole genome shotgun (WGS) entry which is preliminary data.</text>
</comment>
<dbReference type="Proteomes" id="UP000230935">
    <property type="component" value="Unassembled WGS sequence"/>
</dbReference>
<dbReference type="Pfam" id="PF11376">
    <property type="entry name" value="DUF3179"/>
    <property type="match status" value="1"/>
</dbReference>
<protein>
    <recommendedName>
        <fullName evidence="3">DUF3179 domain-containing protein</fullName>
    </recommendedName>
</protein>
<gene>
    <name evidence="1" type="ORF">COT81_02055</name>
</gene>
<evidence type="ECO:0008006" key="3">
    <source>
        <dbReference type="Google" id="ProtNLM"/>
    </source>
</evidence>
<dbReference type="AlphaFoldDB" id="A0A2H0W3Z6"/>
<reference evidence="2" key="1">
    <citation type="submission" date="2017-09" db="EMBL/GenBank/DDBJ databases">
        <title>Depth-based differentiation of microbial function through sediment-hosted aquifers and enrichment of novel symbionts in the deep terrestrial subsurface.</title>
        <authorList>
            <person name="Probst A.J."/>
            <person name="Ladd B."/>
            <person name="Jarett J.K."/>
            <person name="Geller-Mcgrath D.E."/>
            <person name="Sieber C.M.K."/>
            <person name="Emerson J.B."/>
            <person name="Anantharaman K."/>
            <person name="Thomas B.C."/>
            <person name="Malmstrom R."/>
            <person name="Stieglmeier M."/>
            <person name="Klingl A."/>
            <person name="Woyke T."/>
            <person name="Ryan C.M."/>
            <person name="Banfield J.F."/>
        </authorList>
    </citation>
    <scope>NUCLEOTIDE SEQUENCE [LARGE SCALE GENOMIC DNA]</scope>
</reference>
<dbReference type="InterPro" id="IPR021516">
    <property type="entry name" value="DUF3179"/>
</dbReference>
<accession>A0A2H0W3Z6</accession>
<organism evidence="1 2">
    <name type="scientific">Candidatus Buchananbacteria bacterium CG10_big_fil_rev_8_21_14_0_10_42_9</name>
    <dbReference type="NCBI Taxonomy" id="1974526"/>
    <lineage>
        <taxon>Bacteria</taxon>
        <taxon>Candidatus Buchananiibacteriota</taxon>
    </lineage>
</organism>
<evidence type="ECO:0000313" key="1">
    <source>
        <dbReference type="EMBL" id="PIS05261.1"/>
    </source>
</evidence>
<dbReference type="EMBL" id="PEZZ01000014">
    <property type="protein sequence ID" value="PIS05261.1"/>
    <property type="molecule type" value="Genomic_DNA"/>
</dbReference>
<evidence type="ECO:0000313" key="2">
    <source>
        <dbReference type="Proteomes" id="UP000230935"/>
    </source>
</evidence>
<proteinExistence type="predicted"/>